<dbReference type="Proteomes" id="UP001620626">
    <property type="component" value="Unassembled WGS sequence"/>
</dbReference>
<keyword evidence="2" id="KW-1133">Transmembrane helix</keyword>
<protein>
    <submittedName>
        <fullName evidence="3">Uncharacterized protein</fullName>
    </submittedName>
</protein>
<reference evidence="3 4" key="1">
    <citation type="submission" date="2024-10" db="EMBL/GenBank/DDBJ databases">
        <authorList>
            <person name="Kim D."/>
        </authorList>
    </citation>
    <scope>NUCLEOTIDE SEQUENCE [LARGE SCALE GENOMIC DNA]</scope>
    <source>
        <strain evidence="3">BH-2024</strain>
    </source>
</reference>
<dbReference type="AlphaFoldDB" id="A0ABD2JE68"/>
<feature type="transmembrane region" description="Helical" evidence="2">
    <location>
        <begin position="271"/>
        <end position="291"/>
    </location>
</feature>
<keyword evidence="4" id="KW-1185">Reference proteome</keyword>
<feature type="transmembrane region" description="Helical" evidence="2">
    <location>
        <begin position="311"/>
        <end position="328"/>
    </location>
</feature>
<keyword evidence="2" id="KW-0472">Membrane</keyword>
<gene>
    <name evidence="3" type="ORF">niasHT_028696</name>
</gene>
<feature type="region of interest" description="Disordered" evidence="1">
    <location>
        <begin position="1"/>
        <end position="35"/>
    </location>
</feature>
<evidence type="ECO:0000256" key="1">
    <source>
        <dbReference type="SAM" id="MobiDB-lite"/>
    </source>
</evidence>
<evidence type="ECO:0000313" key="3">
    <source>
        <dbReference type="EMBL" id="KAL3088920.1"/>
    </source>
</evidence>
<dbReference type="EMBL" id="JBICBT010000993">
    <property type="protein sequence ID" value="KAL3088920.1"/>
    <property type="molecule type" value="Genomic_DNA"/>
</dbReference>
<keyword evidence="2" id="KW-0812">Transmembrane</keyword>
<evidence type="ECO:0000313" key="4">
    <source>
        <dbReference type="Proteomes" id="UP001620626"/>
    </source>
</evidence>
<accession>A0ABD2JE68</accession>
<name>A0ABD2JE68_9BILA</name>
<comment type="caution">
    <text evidence="3">The sequence shown here is derived from an EMBL/GenBank/DDBJ whole genome shotgun (WGS) entry which is preliminary data.</text>
</comment>
<proteinExistence type="predicted"/>
<evidence type="ECO:0000256" key="2">
    <source>
        <dbReference type="SAM" id="Phobius"/>
    </source>
</evidence>
<feature type="compositionally biased region" description="Basic residues" evidence="1">
    <location>
        <begin position="13"/>
        <end position="22"/>
    </location>
</feature>
<sequence>MQLDSKDTVAKNSKPKTTVHSKSKTDEQPKSGKAKVAVEEASQEMTNLKLEDDEIISIRITEIVVETILENCELFKKMNKSATSFLDDELEQKIISQNCEALKNDKKMDNAKLSGEQFPILIQKHGQKMLEKLKEIETKKNVDKMSQMLALTNEQQQQHQPNWHNDQKMKKAVTIFNFLREIFTVLQSDSNANDDVDDDDAMAKNAKNVIKQFLTTKSQKVVPTVVPLPSELMGLVIKLCPIIYNNKEHNEQKNRIRRNVPRQRRHKREQFTPNFIHWCVFFLIFCIVYILNRWYLHETISGLNESLEGYVFYYFLLVVITAILYFVLPMHEGLRRQIYKIAHQIVMSSGQRRI</sequence>
<organism evidence="3 4">
    <name type="scientific">Heterodera trifolii</name>
    <dbReference type="NCBI Taxonomy" id="157864"/>
    <lineage>
        <taxon>Eukaryota</taxon>
        <taxon>Metazoa</taxon>
        <taxon>Ecdysozoa</taxon>
        <taxon>Nematoda</taxon>
        <taxon>Chromadorea</taxon>
        <taxon>Rhabditida</taxon>
        <taxon>Tylenchina</taxon>
        <taxon>Tylenchomorpha</taxon>
        <taxon>Tylenchoidea</taxon>
        <taxon>Heteroderidae</taxon>
        <taxon>Heteroderinae</taxon>
        <taxon>Heterodera</taxon>
    </lineage>
</organism>